<evidence type="ECO:0000313" key="1">
    <source>
        <dbReference type="EMBL" id="KLL09748.1"/>
    </source>
</evidence>
<accession>A0ABR5EZ78</accession>
<proteinExistence type="predicted"/>
<comment type="caution">
    <text evidence="1">The sequence shown here is derived from an EMBL/GenBank/DDBJ whole genome shotgun (WGS) entry which is preliminary data.</text>
</comment>
<protein>
    <submittedName>
        <fullName evidence="1">Uncharacterized protein</fullName>
    </submittedName>
</protein>
<evidence type="ECO:0000313" key="2">
    <source>
        <dbReference type="Proteomes" id="UP000035425"/>
    </source>
</evidence>
<dbReference type="EMBL" id="JWIO01000061">
    <property type="protein sequence ID" value="KLL09748.1"/>
    <property type="molecule type" value="Genomic_DNA"/>
</dbReference>
<keyword evidence="2" id="KW-1185">Reference proteome</keyword>
<dbReference type="Proteomes" id="UP000035425">
    <property type="component" value="Unassembled WGS sequence"/>
</dbReference>
<dbReference type="RefSeq" id="WP_200902566.1">
    <property type="nucleotide sequence ID" value="NZ_JWIO01000061.1"/>
</dbReference>
<organism evidence="1 2">
    <name type="scientific">Protofrankia coriariae</name>
    <dbReference type="NCBI Taxonomy" id="1562887"/>
    <lineage>
        <taxon>Bacteria</taxon>
        <taxon>Bacillati</taxon>
        <taxon>Actinomycetota</taxon>
        <taxon>Actinomycetes</taxon>
        <taxon>Frankiales</taxon>
        <taxon>Frankiaceae</taxon>
        <taxon>Protofrankia</taxon>
    </lineage>
</organism>
<sequence>MLWPALQVLSHGELTADQLRRLLDTLRLEEAPRTEGPGTAGSIAHRSFTDDTGTRLVLELARTSESGWALALFFDGEPPSTDTIEGHRVLLRDAVERLGLTLIEITPATTADEVLVVPPPPPGIPESTIGVSWDLPYDNLDQMWPHVGLRKDAPREVKEVKLREVMRTPVWSAAPPILRRQAEAFLRDI</sequence>
<name>A0ABR5EZ78_9ACTN</name>
<gene>
    <name evidence="1" type="ORF">FrCorBMG51_22725</name>
</gene>
<reference evidence="1 2" key="1">
    <citation type="submission" date="2014-12" db="EMBL/GenBank/DDBJ databases">
        <title>Frankia sp. BMG5.1 draft genome.</title>
        <authorList>
            <person name="Gtari M."/>
            <person name="Ghodhbane-Gtari F."/>
            <person name="Nouioui I."/>
            <person name="Ktari A."/>
            <person name="Hezbri K."/>
            <person name="Mimouni W."/>
            <person name="Sbissi I."/>
            <person name="Ayari A."/>
            <person name="Yamanaka T."/>
            <person name="Normand P."/>
            <person name="Tisa L.S."/>
            <person name="Boudabous A."/>
        </authorList>
    </citation>
    <scope>NUCLEOTIDE SEQUENCE [LARGE SCALE GENOMIC DNA]</scope>
    <source>
        <strain evidence="1 2">BMG5.1</strain>
    </source>
</reference>